<evidence type="ECO:0000256" key="2">
    <source>
        <dbReference type="ARBA" id="ARBA00022880"/>
    </source>
</evidence>
<feature type="compositionally biased region" description="Acidic residues" evidence="5">
    <location>
        <begin position="597"/>
        <end position="611"/>
    </location>
</feature>
<keyword evidence="3" id="KW-0539">Nucleus</keyword>
<feature type="domain" description="Timeless N-terminal" evidence="6">
    <location>
        <begin position="42"/>
        <end position="316"/>
    </location>
</feature>
<name>A0A165L993_9APHY</name>
<feature type="compositionally biased region" description="Basic residues" evidence="5">
    <location>
        <begin position="1098"/>
        <end position="1109"/>
    </location>
</feature>
<dbReference type="PANTHER" id="PTHR22940:SF4">
    <property type="entry name" value="PROTEIN TIMELESS HOMOLOG"/>
    <property type="match status" value="1"/>
</dbReference>
<keyword evidence="8" id="KW-1185">Reference proteome</keyword>
<dbReference type="GO" id="GO:0031298">
    <property type="term" value="C:replication fork protection complex"/>
    <property type="evidence" value="ECO:0007669"/>
    <property type="project" value="TreeGrafter"/>
</dbReference>
<dbReference type="GO" id="GO:0006281">
    <property type="term" value="P:DNA repair"/>
    <property type="evidence" value="ECO:0007669"/>
    <property type="project" value="TreeGrafter"/>
</dbReference>
<comment type="subcellular location">
    <subcellularLocation>
        <location evidence="1">Nucleus</location>
    </subcellularLocation>
</comment>
<dbReference type="InterPro" id="IPR044998">
    <property type="entry name" value="Timeless"/>
</dbReference>
<evidence type="ECO:0000313" key="8">
    <source>
        <dbReference type="Proteomes" id="UP000076727"/>
    </source>
</evidence>
<gene>
    <name evidence="7" type="ORF">DAEQUDRAFT_747602</name>
</gene>
<feature type="region of interest" description="Disordered" evidence="5">
    <location>
        <begin position="1003"/>
        <end position="1161"/>
    </location>
</feature>
<dbReference type="EMBL" id="KV429141">
    <property type="protein sequence ID" value="KZT64114.1"/>
    <property type="molecule type" value="Genomic_DNA"/>
</dbReference>
<dbReference type="STRING" id="1314783.A0A165L993"/>
<organism evidence="7 8">
    <name type="scientific">Daedalea quercina L-15889</name>
    <dbReference type="NCBI Taxonomy" id="1314783"/>
    <lineage>
        <taxon>Eukaryota</taxon>
        <taxon>Fungi</taxon>
        <taxon>Dikarya</taxon>
        <taxon>Basidiomycota</taxon>
        <taxon>Agaricomycotina</taxon>
        <taxon>Agaricomycetes</taxon>
        <taxon>Polyporales</taxon>
        <taxon>Fomitopsis</taxon>
    </lineage>
</organism>
<accession>A0A165L993</accession>
<dbReference type="Pfam" id="PF04821">
    <property type="entry name" value="TIMELESS"/>
    <property type="match status" value="1"/>
</dbReference>
<evidence type="ECO:0000256" key="5">
    <source>
        <dbReference type="SAM" id="MobiDB-lite"/>
    </source>
</evidence>
<protein>
    <submittedName>
        <fullName evidence="7">Timeless-domain-containing protein</fullName>
    </submittedName>
</protein>
<dbReference type="GO" id="GO:0003677">
    <property type="term" value="F:DNA binding"/>
    <property type="evidence" value="ECO:0007669"/>
    <property type="project" value="TreeGrafter"/>
</dbReference>
<dbReference type="OrthoDB" id="310853at2759"/>
<feature type="compositionally biased region" description="Basic and acidic residues" evidence="5">
    <location>
        <begin position="1041"/>
        <end position="1060"/>
    </location>
</feature>
<dbReference type="GO" id="GO:0043111">
    <property type="term" value="P:replication fork arrest"/>
    <property type="evidence" value="ECO:0007669"/>
    <property type="project" value="TreeGrafter"/>
</dbReference>
<evidence type="ECO:0000256" key="1">
    <source>
        <dbReference type="ARBA" id="ARBA00004123"/>
    </source>
</evidence>
<keyword evidence="4" id="KW-0131">Cell cycle</keyword>
<dbReference type="InterPro" id="IPR006906">
    <property type="entry name" value="Timeless_N"/>
</dbReference>
<evidence type="ECO:0000256" key="3">
    <source>
        <dbReference type="ARBA" id="ARBA00023242"/>
    </source>
</evidence>
<evidence type="ECO:0000259" key="6">
    <source>
        <dbReference type="Pfam" id="PF04821"/>
    </source>
</evidence>
<evidence type="ECO:0000313" key="7">
    <source>
        <dbReference type="EMBL" id="KZT64114.1"/>
    </source>
</evidence>
<reference evidence="7 8" key="1">
    <citation type="journal article" date="2016" name="Mol. Biol. Evol.">
        <title>Comparative Genomics of Early-Diverging Mushroom-Forming Fungi Provides Insights into the Origins of Lignocellulose Decay Capabilities.</title>
        <authorList>
            <person name="Nagy L.G."/>
            <person name="Riley R."/>
            <person name="Tritt A."/>
            <person name="Adam C."/>
            <person name="Daum C."/>
            <person name="Floudas D."/>
            <person name="Sun H."/>
            <person name="Yadav J.S."/>
            <person name="Pangilinan J."/>
            <person name="Larsson K.H."/>
            <person name="Matsuura K."/>
            <person name="Barry K."/>
            <person name="Labutti K."/>
            <person name="Kuo R."/>
            <person name="Ohm R.A."/>
            <person name="Bhattacharya S.S."/>
            <person name="Shirouzu T."/>
            <person name="Yoshinaga Y."/>
            <person name="Martin F.M."/>
            <person name="Grigoriev I.V."/>
            <person name="Hibbett D.S."/>
        </authorList>
    </citation>
    <scope>NUCLEOTIDE SEQUENCE [LARGE SCALE GENOMIC DNA]</scope>
    <source>
        <strain evidence="7 8">L-15889</strain>
    </source>
</reference>
<dbReference type="Proteomes" id="UP000076727">
    <property type="component" value="Unassembled WGS sequence"/>
</dbReference>
<evidence type="ECO:0000256" key="4">
    <source>
        <dbReference type="ARBA" id="ARBA00023306"/>
    </source>
</evidence>
<dbReference type="PANTHER" id="PTHR22940">
    <property type="entry name" value="TIMEOUT/TIMELESS-2"/>
    <property type="match status" value="1"/>
</dbReference>
<proteinExistence type="predicted"/>
<feature type="region of interest" description="Disordered" evidence="5">
    <location>
        <begin position="928"/>
        <end position="981"/>
    </location>
</feature>
<feature type="compositionally biased region" description="Polar residues" evidence="5">
    <location>
        <begin position="1121"/>
        <end position="1137"/>
    </location>
</feature>
<feature type="compositionally biased region" description="Basic residues" evidence="5">
    <location>
        <begin position="933"/>
        <end position="944"/>
    </location>
</feature>
<feature type="region of interest" description="Disordered" evidence="5">
    <location>
        <begin position="586"/>
        <end position="611"/>
    </location>
</feature>
<keyword evidence="2" id="KW-0236">DNA replication inhibitor</keyword>
<sequence length="1161" mass="131751">MEDDVISISDGSGEEYLDRRTILEPAIRSVVDALGGYEHGSYRLGDECYGCLKDLKKFWRKDDTDDERTVARILWETRVLPNDLVPILLETAGKGLLEDKCAIACVDLMAAMTWPIDLAEELKELDEEYDKGTDYTQLTLSHLHYKAALLRPGVIQALFGITLPCLTKSPKERKERDIQIINVVLYLIRNLAFIKDLPPNMHLSADQAEFSSLQSRLIKMLSDSNVLDFLLTVASSANTDPMFNGWNALVLEIFYLLFRGVKPSSLAEDQAKHALKQAQEPTQNLRRLLAVEDQRRRDFRRNTASRHSRFGTTLSVTLNTKKAQAKGEDQVPQTDTDADASGGSQTLVLHRQRALNSDSGSIVDLLKRQKKQKSKKMDELGREDNLSVDAKLVLQNLSRAFVEACFNPFLSSLLKDIRAERAKVTEKDNLRLLYVAKWFLEFFLRVRATQSSGDAWKFGLIAEVTDRAWIVWVLKRMRQAVEEKPKAWNELQAGIDCLTQLVLLIDAMSASPVASEAEVADVLQQQLIYNGEVLDISFDSLRAYREGTQSLAYLDSSVHLAYALFRMLEHWGKKRGGRGEMYVRRKEKTRRKKGVGEDDGVPDEEEEPQEEQEVMIHETMFTFDMFEAKFAHLDITQTLLAAVARYKDFTTADKMKRVVSLMHRQAVKAKAEGLYFNVSTLDLFKNILADEKSLPKDQPYKDLVNLINYILRRFFKAVEEESFLIVQAFFPMNRGHWKEFSSWKPEEKATKGSMETVEDTRFPPDVQVKKGYSWSEQLGIAIACLVEEGKIELINWVKQILMHAIGQRQRIIEDTDGSSSKVIDVDSDSEQENELAAVTAKRGPSEEALAKITDYLIPYVTDEQANAATRDPHLKLLFRLIKFQILDEDANELEWCIPAAVLPTDLQSCLNVINQFVENPIDLDGKKASQLLNKKRRRRRRRRSPSPSPDASASEGEEPKKRKAKKTKEKQQYKSAQFIEDSDAEMEDMEAFLEKEKALRERTALLAATTGHIATMRPTGTKKRRKRMADEGGVKRRRKEKTGDKETDSHLEPARIRALESDDSDSDGSELNLFGSPRRSPSTQATSPDPVEAEKPKPRPRPRPRRRSASKALSEAPEQAMQHSTTQVDVDNTSRSPSPLPSAIQSKKKGKLHLVVSDDEE</sequence>
<feature type="region of interest" description="Disordered" evidence="5">
    <location>
        <begin position="322"/>
        <end position="343"/>
    </location>
</feature>
<dbReference type="AlphaFoldDB" id="A0A165L993"/>
<dbReference type="GO" id="GO:0000076">
    <property type="term" value="P:DNA replication checkpoint signaling"/>
    <property type="evidence" value="ECO:0007669"/>
    <property type="project" value="TreeGrafter"/>
</dbReference>